<feature type="transmembrane region" description="Helical" evidence="2">
    <location>
        <begin position="62"/>
        <end position="80"/>
    </location>
</feature>
<evidence type="ECO:0000256" key="2">
    <source>
        <dbReference type="SAM" id="Phobius"/>
    </source>
</evidence>
<dbReference type="Proteomes" id="UP000287296">
    <property type="component" value="Unassembled WGS sequence"/>
</dbReference>
<sequence length="163" mass="18599">MVQLLIALLHFAVGGIGVALMFGGDYIPSPKLILLTGVTLTIGYYVAAFITKRNSRKLQRLLVFSLTVYVALLLSSYLHSVWTFDKIFSAEMIMKAILFMLLLIGVYGNFIYIRAESSYKKKRGNQRIKEPPQESAYEKWKKRKQKPKQEVMIVLGESTDNEE</sequence>
<feature type="transmembrane region" description="Helical" evidence="2">
    <location>
        <begin position="33"/>
        <end position="50"/>
    </location>
</feature>
<evidence type="ECO:0000256" key="1">
    <source>
        <dbReference type="SAM" id="MobiDB-lite"/>
    </source>
</evidence>
<keyword evidence="2" id="KW-0812">Transmembrane</keyword>
<keyword evidence="2" id="KW-0472">Membrane</keyword>
<evidence type="ECO:0000313" key="3">
    <source>
        <dbReference type="EMBL" id="RST57386.1"/>
    </source>
</evidence>
<comment type="caution">
    <text evidence="3">The sequence shown here is derived from an EMBL/GenBank/DDBJ whole genome shotgun (WGS) entry which is preliminary data.</text>
</comment>
<dbReference type="EMBL" id="QYTW02000035">
    <property type="protein sequence ID" value="RST57386.1"/>
    <property type="molecule type" value="Genomic_DNA"/>
</dbReference>
<feature type="transmembrane region" description="Helical" evidence="2">
    <location>
        <begin position="92"/>
        <end position="113"/>
    </location>
</feature>
<name>A0A429X1P7_SIMTE</name>
<gene>
    <name evidence="3" type="ORF">D5F11_023030</name>
</gene>
<feature type="compositionally biased region" description="Basic and acidic residues" evidence="1">
    <location>
        <begin position="127"/>
        <end position="139"/>
    </location>
</feature>
<keyword evidence="2" id="KW-1133">Transmembrane helix</keyword>
<reference evidence="3 4" key="1">
    <citation type="submission" date="2018-12" db="EMBL/GenBank/DDBJ databases">
        <authorList>
            <person name="Sun L."/>
            <person name="Chen Z."/>
        </authorList>
    </citation>
    <scope>NUCLEOTIDE SEQUENCE [LARGE SCALE GENOMIC DNA]</scope>
    <source>
        <strain evidence="3 4">LMG 29736</strain>
    </source>
</reference>
<evidence type="ECO:0000313" key="4">
    <source>
        <dbReference type="Proteomes" id="UP000287296"/>
    </source>
</evidence>
<dbReference type="AlphaFoldDB" id="A0A429X1P7"/>
<accession>A0A429X1P7</accession>
<dbReference type="RefSeq" id="WP_120118557.1">
    <property type="nucleotide sequence ID" value="NZ_QYTW02000035.1"/>
</dbReference>
<dbReference type="OrthoDB" id="1957948at2"/>
<organism evidence="3 4">
    <name type="scientific">Siminovitchia terrae</name>
    <name type="common">Bacillus terrae</name>
    <dbReference type="NCBI Taxonomy" id="1914933"/>
    <lineage>
        <taxon>Bacteria</taxon>
        <taxon>Bacillati</taxon>
        <taxon>Bacillota</taxon>
        <taxon>Bacilli</taxon>
        <taxon>Bacillales</taxon>
        <taxon>Bacillaceae</taxon>
        <taxon>Siminovitchia</taxon>
    </lineage>
</organism>
<proteinExistence type="predicted"/>
<feature type="region of interest" description="Disordered" evidence="1">
    <location>
        <begin position="121"/>
        <end position="143"/>
    </location>
</feature>
<protein>
    <submittedName>
        <fullName evidence="3">Uncharacterized protein</fullName>
    </submittedName>
</protein>